<reference evidence="2 3" key="1">
    <citation type="journal article" date="2017" name="BMC Genomics">
        <title>Whole-genome assembly of Babesia ovata and comparative genomics between closely related pathogens.</title>
        <authorList>
            <person name="Yamagishi J."/>
            <person name="Asada M."/>
            <person name="Hakimi H."/>
            <person name="Tanaka T.Q."/>
            <person name="Sugimoto C."/>
            <person name="Kawazu S."/>
        </authorList>
    </citation>
    <scope>NUCLEOTIDE SEQUENCE [LARGE SCALE GENOMIC DNA]</scope>
    <source>
        <strain evidence="2 3">Miyake</strain>
    </source>
</reference>
<gene>
    <name evidence="2" type="ORF">BOVATA_014910</name>
</gene>
<proteinExistence type="predicted"/>
<keyword evidence="1" id="KW-0812">Transmembrane</keyword>
<evidence type="ECO:0000313" key="2">
    <source>
        <dbReference type="EMBL" id="GBE59998.1"/>
    </source>
</evidence>
<dbReference type="VEuPathDB" id="PiroplasmaDB:BOVATA_014910"/>
<evidence type="ECO:0000256" key="1">
    <source>
        <dbReference type="SAM" id="Phobius"/>
    </source>
</evidence>
<dbReference type="Gene3D" id="1.20.5.1230">
    <property type="entry name" value="Apolipoprotein A-I"/>
    <property type="match status" value="1"/>
</dbReference>
<sequence length="1555" mass="175476">MSFLHGVLQTVKEDDNVTTYDKDGDKITSVITFLNTSVGQGRQAFQAAVSQVDKATGEVKDNVSSITALIEDDRTQLQKEKVLDLSQQITNWTKRADWYIAKATDAQRALNDIDSALSGKLKCHVSSVVQAVKTFRDAARNRDLKDMHQLAGAKWNELLQEVDEIVNWGRNKLQEYLKDAIGELHEKIMKLQYEQFFDLKKSVNEELHKAFQTVEREIQSLVERYGRDVVTEFEQVKQQSEEFQRKFPLTKNALQSAILRVSTDIAKLQTLTTLESIDATLKEKTQLLQAMAGQTAFSELSEYFILLDSLVMDNVKKAMEGIAGAFKKFVYDHPGKSGFDDKKKEIEQANEALNALLQIDAESFKTFTLGGQYIEEPFTALENLKKESEIEDIMSAAEKLELSQEIDASRLMTAFKAVLPKLSAFSKAVAEHSQKVVDKAIDEIQEKVQAEIGEVAKAINGKVEECRTLVATNSNDFSFTKIGDIEKNLSTLGNLVNTFQNQINQKIINLQGKIGKSDDTTGTDPATVYTDLKKLHANVGLLSTEVQKVIANVEKVQAELTNCIAHANKFVNEASEETKKRFEKVRVAVNSRIEKAFKALQQKAHNLYTSRKRKELIKLKALVEQEKTNIENIINDDKIRGVKGLLKEIYGGEFPISSDPPRDSSQKSTLLTQLNVAVNSQEIDLGKKFKALSTKFRAYMGGNMIYNREEIDRLFNSHDTNKNIYSPKLGTILEKLKELFDHIEKDKTYTFDHTFSELRDELEKHLAELHPSSFSGITMPVLQSVKSGLTDFLKQLGMAYVSRYSGEEIEWDDDENPEKQKCAKVFLTLLSTLQSSLTRSRMECKSLIEYRINDSTDLGKLFARNGFRVSELGKQNGELQNTDKMKGEYVYKRFTLPLNDEQAIAHLKICEYKKHKTSGIFHLFDFLNCIHSHVERYNEVCHHQIHDSPRAPSSIFQMLCWLNGLWHNPVREPLYKYMKELFPKPNGKGDMRDYKEIPPKELKLQAYPKTITYEKLEPMIKTVCSESNSVLKCILGNGHAGGIYAVDFSNNSFNLYYPTSNTALICMLREILNRLYHQLYFLCDQCSYNANRAGWRDCFYGRDVGGSDSQCNTMRCANQACDQTFNQAANQSTDQHADQMATQKANQTCNQHPKCGLKSPLQSYLEDGLQGFLPHSITVKGTNMACSSCSMLRGMPCKTPMGFTEIGIIASHISKGQRIFDVIGDFCGDELSPLSKLCAVLNCLLPGAPKTLDDLFSFYYNFISKWYVHGNGVREMHREDAFGSAVQSANFKNPDTTLDVSPLFESSEHSPKYSSQNNTHLTGDLYSLVECKSNPSSSTTLPCGPYLRPLCQEVTDAFSNKNAGSYLSWIVYLTETFYDLLKKLYDDCSKTCGGEKPRCRIAKCPSNCNVGDQSATSNHDESCNSILQCRSTSSILCRYGFTLLDRKQLSAGDSKRTCRDLCEVLKRVVGADCAFVKVLQNIDEFLKQIRWPFITTLLALWSLSLLYLLHIAVVRLDVLRIRSHLRSPASHRIAAQSLLAAARVKALANVKYFSP</sequence>
<name>A0A2H6KAI0_9APIC</name>
<feature type="transmembrane region" description="Helical" evidence="1">
    <location>
        <begin position="1491"/>
        <end position="1516"/>
    </location>
</feature>
<dbReference type="EMBL" id="BDSA01000002">
    <property type="protein sequence ID" value="GBE59998.1"/>
    <property type="molecule type" value="Genomic_DNA"/>
</dbReference>
<organism evidence="2 3">
    <name type="scientific">Babesia ovata</name>
    <dbReference type="NCBI Taxonomy" id="189622"/>
    <lineage>
        <taxon>Eukaryota</taxon>
        <taxon>Sar</taxon>
        <taxon>Alveolata</taxon>
        <taxon>Apicomplexa</taxon>
        <taxon>Aconoidasida</taxon>
        <taxon>Piroplasmida</taxon>
        <taxon>Babesiidae</taxon>
        <taxon>Babesia</taxon>
    </lineage>
</organism>
<protein>
    <submittedName>
        <fullName evidence="2">Uncharacterized protein</fullName>
    </submittedName>
</protein>
<dbReference type="GeneID" id="39873768"/>
<evidence type="ECO:0000313" key="3">
    <source>
        <dbReference type="Proteomes" id="UP000236319"/>
    </source>
</evidence>
<accession>A0A2H6KAI0</accession>
<dbReference type="OrthoDB" id="5423371at2759"/>
<dbReference type="RefSeq" id="XP_028866241.1">
    <property type="nucleotide sequence ID" value="XM_029010408.1"/>
</dbReference>
<keyword evidence="1" id="KW-1133">Transmembrane helix</keyword>
<dbReference type="SUPFAM" id="SSF58113">
    <property type="entry name" value="Apolipoprotein A-I"/>
    <property type="match status" value="1"/>
</dbReference>
<dbReference type="Proteomes" id="UP000236319">
    <property type="component" value="Unassembled WGS sequence"/>
</dbReference>
<comment type="caution">
    <text evidence="2">The sequence shown here is derived from an EMBL/GenBank/DDBJ whole genome shotgun (WGS) entry which is preliminary data.</text>
</comment>
<keyword evidence="3" id="KW-1185">Reference proteome</keyword>
<keyword evidence="1" id="KW-0472">Membrane</keyword>